<dbReference type="EMBL" id="BKCJ011118275">
    <property type="protein sequence ID" value="GFC88963.1"/>
    <property type="molecule type" value="Genomic_DNA"/>
</dbReference>
<evidence type="ECO:0000313" key="1">
    <source>
        <dbReference type="EMBL" id="GFC88963.1"/>
    </source>
</evidence>
<comment type="caution">
    <text evidence="1">The sequence shown here is derived from an EMBL/GenBank/DDBJ whole genome shotgun (WGS) entry which is preliminary data.</text>
</comment>
<protein>
    <submittedName>
        <fullName evidence="1">Uncharacterized protein</fullName>
    </submittedName>
</protein>
<gene>
    <name evidence="1" type="ORF">Tci_860933</name>
</gene>
<proteinExistence type="predicted"/>
<name>A0A699RTW0_TANCI</name>
<accession>A0A699RTW0</accession>
<reference evidence="1" key="1">
    <citation type="journal article" date="2019" name="Sci. Rep.">
        <title>Draft genome of Tanacetum cinerariifolium, the natural source of mosquito coil.</title>
        <authorList>
            <person name="Yamashiro T."/>
            <person name="Shiraishi A."/>
            <person name="Satake H."/>
            <person name="Nakayama K."/>
        </authorList>
    </citation>
    <scope>NUCLEOTIDE SEQUENCE</scope>
</reference>
<dbReference type="AlphaFoldDB" id="A0A699RTW0"/>
<organism evidence="1">
    <name type="scientific">Tanacetum cinerariifolium</name>
    <name type="common">Dalmatian daisy</name>
    <name type="synonym">Chrysanthemum cinerariifolium</name>
    <dbReference type="NCBI Taxonomy" id="118510"/>
    <lineage>
        <taxon>Eukaryota</taxon>
        <taxon>Viridiplantae</taxon>
        <taxon>Streptophyta</taxon>
        <taxon>Embryophyta</taxon>
        <taxon>Tracheophyta</taxon>
        <taxon>Spermatophyta</taxon>
        <taxon>Magnoliopsida</taxon>
        <taxon>eudicotyledons</taxon>
        <taxon>Gunneridae</taxon>
        <taxon>Pentapetalae</taxon>
        <taxon>asterids</taxon>
        <taxon>campanulids</taxon>
        <taxon>Asterales</taxon>
        <taxon>Asteraceae</taxon>
        <taxon>Asteroideae</taxon>
        <taxon>Anthemideae</taxon>
        <taxon>Anthemidinae</taxon>
        <taxon>Tanacetum</taxon>
    </lineage>
</organism>
<sequence length="113" mass="12315">MITQYNGIPTPAGAFSIPVNHDHAHGYQVAAVNRNSAGFIHPPGPHLYHPQPLPVPSMLPVQAQNMDVLGPRFMGPSAPTGLRLHELHQREMIGELTPRHHSTPHLSPIPVDV</sequence>